<reference evidence="1" key="1">
    <citation type="submission" date="2015-12" db="EMBL/GenBank/DDBJ databases">
        <title>Update maize B73 reference genome by single molecule sequencing technologies.</title>
        <authorList>
            <consortium name="Maize Genome Sequencing Project"/>
            <person name="Ware D."/>
        </authorList>
    </citation>
    <scope>NUCLEOTIDE SEQUENCE</scope>
    <source>
        <tissue evidence="1">Seedling</tissue>
    </source>
</reference>
<keyword evidence="1" id="KW-0418">Kinase</keyword>
<dbReference type="EMBL" id="CM000780">
    <property type="protein sequence ID" value="AQK50821.1"/>
    <property type="molecule type" value="Genomic_DNA"/>
</dbReference>
<sequence length="220" mass="25173">MSSRGLVRLPVSCSAAVDGVNGCLTYSTCRSRNYYYQYSHTTNLQISPVDQMPLPRKLKKSIQRNAYFLTQKRKLVPHCSSDLSTSCRGVPNYLSINVLQDQSNTKQGAIRKALVILNPNSGFRSSRDVFYQKVQSTLKASRWKSLKQHMPGMQRFFLLLLTSKNSLMVLYVLVAMGSSMRSSLFPSFFLFVKKTNWNTVLFYCTWVDISLHLLYINHVC</sequence>
<protein>
    <submittedName>
        <fullName evidence="1">Sphingoid long-chain bases kinase 1</fullName>
    </submittedName>
</protein>
<evidence type="ECO:0000313" key="1">
    <source>
        <dbReference type="EMBL" id="AQK50821.1"/>
    </source>
</evidence>
<dbReference type="ExpressionAtlas" id="A0A1D6PW87">
    <property type="expression patterns" value="baseline and differential"/>
</dbReference>
<name>A0A1D6PW87_MAIZE</name>
<gene>
    <name evidence="1" type="ORF">ZEAMMB73_Zm00001d049572</name>
</gene>
<dbReference type="AlphaFoldDB" id="A0A1D6PW87"/>
<organism evidence="1">
    <name type="scientific">Zea mays</name>
    <name type="common">Maize</name>
    <dbReference type="NCBI Taxonomy" id="4577"/>
    <lineage>
        <taxon>Eukaryota</taxon>
        <taxon>Viridiplantae</taxon>
        <taxon>Streptophyta</taxon>
        <taxon>Embryophyta</taxon>
        <taxon>Tracheophyta</taxon>
        <taxon>Spermatophyta</taxon>
        <taxon>Magnoliopsida</taxon>
        <taxon>Liliopsida</taxon>
        <taxon>Poales</taxon>
        <taxon>Poaceae</taxon>
        <taxon>PACMAD clade</taxon>
        <taxon>Panicoideae</taxon>
        <taxon>Andropogonodae</taxon>
        <taxon>Andropogoneae</taxon>
        <taxon>Tripsacinae</taxon>
        <taxon>Zea</taxon>
    </lineage>
</organism>
<proteinExistence type="predicted"/>
<accession>A0A1D6PW87</accession>
<dbReference type="GO" id="GO:0016301">
    <property type="term" value="F:kinase activity"/>
    <property type="evidence" value="ECO:0007669"/>
    <property type="project" value="UniProtKB-KW"/>
</dbReference>
<keyword evidence="1" id="KW-0808">Transferase</keyword>